<evidence type="ECO:0000313" key="2">
    <source>
        <dbReference type="Proteomes" id="UP000321405"/>
    </source>
</evidence>
<dbReference type="AlphaFoldDB" id="A0A511BM12"/>
<dbReference type="Proteomes" id="UP000321405">
    <property type="component" value="Unassembled WGS sequence"/>
</dbReference>
<accession>A0A511BM12</accession>
<organism evidence="1 2">
    <name type="scientific">Swaminathania salitolerans</name>
    <dbReference type="NCBI Taxonomy" id="182838"/>
    <lineage>
        <taxon>Bacteria</taxon>
        <taxon>Pseudomonadati</taxon>
        <taxon>Pseudomonadota</taxon>
        <taxon>Alphaproteobacteria</taxon>
        <taxon>Acetobacterales</taxon>
        <taxon>Acetobacteraceae</taxon>
        <taxon>Swaminathania</taxon>
    </lineage>
</organism>
<keyword evidence="2" id="KW-1185">Reference proteome</keyword>
<protein>
    <recommendedName>
        <fullName evidence="3">DUF1491 family protein</fullName>
    </recommendedName>
</protein>
<evidence type="ECO:0000313" key="1">
    <source>
        <dbReference type="EMBL" id="GEL00913.1"/>
    </source>
</evidence>
<comment type="caution">
    <text evidence="1">The sequence shown here is derived from an EMBL/GenBank/DDBJ whole genome shotgun (WGS) entry which is preliminary data.</text>
</comment>
<proteinExistence type="predicted"/>
<name>A0A511BM12_9PROT</name>
<dbReference type="InterPro" id="IPR009964">
    <property type="entry name" value="DUF1491"/>
</dbReference>
<reference evidence="1 2" key="1">
    <citation type="submission" date="2019-07" db="EMBL/GenBank/DDBJ databases">
        <title>Whole genome shotgun sequence of Swaminathania salitolerans NBRC 104436.</title>
        <authorList>
            <person name="Hosoyama A."/>
            <person name="Uohara A."/>
            <person name="Ohji S."/>
            <person name="Ichikawa N."/>
        </authorList>
    </citation>
    <scope>NUCLEOTIDE SEQUENCE [LARGE SCALE GENOMIC DNA]</scope>
    <source>
        <strain evidence="1 2">NBRC 104436</strain>
    </source>
</reference>
<sequence>MSPSDSETMREAIRTARLRTGIWARALMRGLESRGGSAMLIRKGDEDAGALLIVLLDRTGRHAVLREAALGAGWDRIAMDSEEALGAYLDRQKRYDPDLWILEFTMDRIDDPIERDLPGRTG</sequence>
<dbReference type="Gene3D" id="3.40.1530.20">
    <property type="entry name" value="Protein of unknown function (DUF1491)"/>
    <property type="match status" value="1"/>
</dbReference>
<dbReference type="RefSeq" id="WP_246103526.1">
    <property type="nucleotide sequence ID" value="NZ_BJVC01000001.1"/>
</dbReference>
<gene>
    <name evidence="1" type="ORF">SSA02_00760</name>
</gene>
<dbReference type="Pfam" id="PF07372">
    <property type="entry name" value="DUF1491"/>
    <property type="match status" value="1"/>
</dbReference>
<dbReference type="EMBL" id="BJVC01000001">
    <property type="protein sequence ID" value="GEL00913.1"/>
    <property type="molecule type" value="Genomic_DNA"/>
</dbReference>
<evidence type="ECO:0008006" key="3">
    <source>
        <dbReference type="Google" id="ProtNLM"/>
    </source>
</evidence>